<dbReference type="RefSeq" id="WP_090626726.1">
    <property type="nucleotide sequence ID" value="NZ_FOQO01000005.1"/>
</dbReference>
<evidence type="ECO:0000313" key="4">
    <source>
        <dbReference type="Proteomes" id="UP000198670"/>
    </source>
</evidence>
<dbReference type="EMBL" id="FOQO01000005">
    <property type="protein sequence ID" value="SFI66584.1"/>
    <property type="molecule type" value="Genomic_DNA"/>
</dbReference>
<dbReference type="Gene3D" id="2.60.120.560">
    <property type="entry name" value="Exo-inulinase, domain 1"/>
    <property type="match status" value="1"/>
</dbReference>
<evidence type="ECO:0000313" key="3">
    <source>
        <dbReference type="EMBL" id="SFI66584.1"/>
    </source>
</evidence>
<evidence type="ECO:0000256" key="1">
    <source>
        <dbReference type="SAM" id="SignalP"/>
    </source>
</evidence>
<dbReference type="GO" id="GO:0016787">
    <property type="term" value="F:hydrolase activity"/>
    <property type="evidence" value="ECO:0007669"/>
    <property type="project" value="InterPro"/>
</dbReference>
<organism evidence="3 4">
    <name type="scientific">Parapedobacter indicus</name>
    <dbReference type="NCBI Taxonomy" id="1477437"/>
    <lineage>
        <taxon>Bacteria</taxon>
        <taxon>Pseudomonadati</taxon>
        <taxon>Bacteroidota</taxon>
        <taxon>Sphingobacteriia</taxon>
        <taxon>Sphingobacteriales</taxon>
        <taxon>Sphingobacteriaceae</taxon>
        <taxon>Parapedobacter</taxon>
    </lineage>
</organism>
<evidence type="ECO:0000259" key="2">
    <source>
        <dbReference type="Pfam" id="PF06439"/>
    </source>
</evidence>
<protein>
    <recommendedName>
        <fullName evidence="2">3-keto-alpha-glucoside-1,2-lyase/3-keto-2-hydroxy-glucal hydratase domain-containing protein</fullName>
    </recommendedName>
</protein>
<keyword evidence="1" id="KW-0732">Signal</keyword>
<feature type="domain" description="3-keto-alpha-glucoside-1,2-lyase/3-keto-2-hydroxy-glucal hydratase" evidence="2">
    <location>
        <begin position="34"/>
        <end position="231"/>
    </location>
</feature>
<gene>
    <name evidence="3" type="ORF">SAMN05444682_10567</name>
</gene>
<dbReference type="InterPro" id="IPR010496">
    <property type="entry name" value="AL/BT2_dom"/>
</dbReference>
<keyword evidence="4" id="KW-1185">Reference proteome</keyword>
<sequence length="236" mass="26748">MKPLMILWLFFNFQVFNAAAQEPTVLTAAEKAEGWELLFDGESFRGLRKLAEGGWEIKDGMLLATPIPHGKQMDIITERQFGNFELTFEFALSENTNSGVKYLVTNNYKSQKGAYLGLEYQILDDINYRYPERGNLRSVASLYDLITADPAKTVSAFGQWNTAKITVNGNLITHWLNGDKVVEYDRSTSSFAALIRDSKYKDLQGFGKAKKGHLLFQNEGTPIAFRNIKIKEIKIE</sequence>
<name>A0A1I3K2E0_9SPHI</name>
<feature type="chain" id="PRO_5011670310" description="3-keto-alpha-glucoside-1,2-lyase/3-keto-2-hydroxy-glucal hydratase domain-containing protein" evidence="1">
    <location>
        <begin position="21"/>
        <end position="236"/>
    </location>
</feature>
<accession>A0A1I3K2E0</accession>
<dbReference type="OrthoDB" id="9806233at2"/>
<dbReference type="Proteomes" id="UP000198670">
    <property type="component" value="Unassembled WGS sequence"/>
</dbReference>
<reference evidence="3 4" key="1">
    <citation type="submission" date="2016-10" db="EMBL/GenBank/DDBJ databases">
        <authorList>
            <person name="de Groot N.N."/>
        </authorList>
    </citation>
    <scope>NUCLEOTIDE SEQUENCE [LARGE SCALE GENOMIC DNA]</scope>
    <source>
        <strain evidence="3 4">RK1</strain>
    </source>
</reference>
<proteinExistence type="predicted"/>
<dbReference type="STRING" id="1477437.SAMN05444682_10567"/>
<dbReference type="AlphaFoldDB" id="A0A1I3K2E0"/>
<dbReference type="Pfam" id="PF06439">
    <property type="entry name" value="3keto-disac_hyd"/>
    <property type="match status" value="1"/>
</dbReference>
<feature type="signal peptide" evidence="1">
    <location>
        <begin position="1"/>
        <end position="20"/>
    </location>
</feature>